<feature type="compositionally biased region" description="Low complexity" evidence="4">
    <location>
        <begin position="76"/>
        <end position="91"/>
    </location>
</feature>
<evidence type="ECO:0000256" key="2">
    <source>
        <dbReference type="ARBA" id="ARBA00023163"/>
    </source>
</evidence>
<accession>A0A7J6UV03</accession>
<sequence>MQSSRNPEELGGSHKLYYHHMQGPGSYCLPSNYQTQEHSLSSDDCSQGTRYCIQSSHENYCTLESSSSAGSYTVYHSPSTVSVSSNGSPLSQKESESYPSDPYHSPENTHGSPISASCITDDVDLRNKLRELETMMLGPDSDIVDSLDSTFQNENNQSSSEPERWKQIMEVIPRGDLKQVLIACGKAVSDGDMIAASWLMGELRKMVSVSGEPIQRLGAYMLEGLVAKLALTG</sequence>
<evidence type="ECO:0000256" key="3">
    <source>
        <dbReference type="PROSITE-ProRule" id="PRU01191"/>
    </source>
</evidence>
<name>A0A7J6UV03_THATH</name>
<feature type="compositionally biased region" description="Polar residues" evidence="4">
    <location>
        <begin position="106"/>
        <end position="117"/>
    </location>
</feature>
<evidence type="ECO:0000256" key="4">
    <source>
        <dbReference type="SAM" id="MobiDB-lite"/>
    </source>
</evidence>
<dbReference type="PROSITE" id="PS50985">
    <property type="entry name" value="GRAS"/>
    <property type="match status" value="1"/>
</dbReference>
<dbReference type="OrthoDB" id="593669at2759"/>
<keyword evidence="1" id="KW-0805">Transcription regulation</keyword>
<reference evidence="5 6" key="1">
    <citation type="submission" date="2020-06" db="EMBL/GenBank/DDBJ databases">
        <title>Transcriptomic and genomic resources for Thalictrum thalictroides and T. hernandezii: Facilitating candidate gene discovery in an emerging model plant lineage.</title>
        <authorList>
            <person name="Arias T."/>
            <person name="Riano-Pachon D.M."/>
            <person name="Di Stilio V.S."/>
        </authorList>
    </citation>
    <scope>NUCLEOTIDE SEQUENCE [LARGE SCALE GENOMIC DNA]</scope>
    <source>
        <strain evidence="6">cv. WT478/WT964</strain>
        <tissue evidence="5">Leaves</tissue>
    </source>
</reference>
<keyword evidence="6" id="KW-1185">Reference proteome</keyword>
<dbReference type="EMBL" id="JABWDY010042925">
    <property type="protein sequence ID" value="KAF5176308.1"/>
    <property type="molecule type" value="Genomic_DNA"/>
</dbReference>
<comment type="caution">
    <text evidence="3">Lacks conserved residue(s) required for the propagation of feature annotation.</text>
</comment>
<keyword evidence="2" id="KW-0804">Transcription</keyword>
<feature type="region of interest" description="Disordered" evidence="4">
    <location>
        <begin position="76"/>
        <end position="117"/>
    </location>
</feature>
<dbReference type="Pfam" id="PF03514">
    <property type="entry name" value="GRAS"/>
    <property type="match status" value="1"/>
</dbReference>
<evidence type="ECO:0000313" key="5">
    <source>
        <dbReference type="EMBL" id="KAF5176308.1"/>
    </source>
</evidence>
<gene>
    <name evidence="5" type="ORF">FRX31_034105</name>
</gene>
<evidence type="ECO:0000256" key="1">
    <source>
        <dbReference type="ARBA" id="ARBA00023015"/>
    </source>
</evidence>
<comment type="similarity">
    <text evidence="3">Belongs to the GRAS family.</text>
</comment>
<protein>
    <submittedName>
        <fullName evidence="5">Scarecrow-like transcription factor pat1</fullName>
    </submittedName>
</protein>
<comment type="caution">
    <text evidence="5">The sequence shown here is derived from an EMBL/GenBank/DDBJ whole genome shotgun (WGS) entry which is preliminary data.</text>
</comment>
<dbReference type="InterPro" id="IPR005202">
    <property type="entry name" value="TF_GRAS"/>
</dbReference>
<organism evidence="5 6">
    <name type="scientific">Thalictrum thalictroides</name>
    <name type="common">Rue-anemone</name>
    <name type="synonym">Anemone thalictroides</name>
    <dbReference type="NCBI Taxonomy" id="46969"/>
    <lineage>
        <taxon>Eukaryota</taxon>
        <taxon>Viridiplantae</taxon>
        <taxon>Streptophyta</taxon>
        <taxon>Embryophyta</taxon>
        <taxon>Tracheophyta</taxon>
        <taxon>Spermatophyta</taxon>
        <taxon>Magnoliopsida</taxon>
        <taxon>Ranunculales</taxon>
        <taxon>Ranunculaceae</taxon>
        <taxon>Thalictroideae</taxon>
        <taxon>Thalictrum</taxon>
    </lineage>
</organism>
<proteinExistence type="inferred from homology"/>
<dbReference type="Proteomes" id="UP000554482">
    <property type="component" value="Unassembled WGS sequence"/>
</dbReference>
<evidence type="ECO:0000313" key="6">
    <source>
        <dbReference type="Proteomes" id="UP000554482"/>
    </source>
</evidence>
<feature type="non-terminal residue" evidence="5">
    <location>
        <position position="233"/>
    </location>
</feature>
<dbReference type="AlphaFoldDB" id="A0A7J6UV03"/>